<reference evidence="2 3" key="1">
    <citation type="journal article" date="2014" name="Genome Biol. Evol.">
        <title>The secreted proteins of Achlya hypogyna and Thraustotheca clavata identify the ancestral oomycete secretome and reveal gene acquisitions by horizontal gene transfer.</title>
        <authorList>
            <person name="Misner I."/>
            <person name="Blouin N."/>
            <person name="Leonard G."/>
            <person name="Richards T.A."/>
            <person name="Lane C.E."/>
        </authorList>
    </citation>
    <scope>NUCLEOTIDE SEQUENCE [LARGE SCALE GENOMIC DNA]</scope>
    <source>
        <strain evidence="2 3">ATCC 34112</strain>
    </source>
</reference>
<dbReference type="PANTHER" id="PTHR36840:SF1">
    <property type="entry name" value="BLL5714 PROTEIN"/>
    <property type="match status" value="1"/>
</dbReference>
<feature type="transmembrane region" description="Helical" evidence="1">
    <location>
        <begin position="76"/>
        <end position="98"/>
    </location>
</feature>
<proteinExistence type="predicted"/>
<keyword evidence="1" id="KW-1133">Transmembrane helix</keyword>
<evidence type="ECO:0000313" key="2">
    <source>
        <dbReference type="EMBL" id="OQS06570.1"/>
    </source>
</evidence>
<gene>
    <name evidence="2" type="ORF">THRCLA_01392</name>
</gene>
<dbReference type="EMBL" id="JNBS01000329">
    <property type="protein sequence ID" value="OQS06570.1"/>
    <property type="molecule type" value="Genomic_DNA"/>
</dbReference>
<evidence type="ECO:0008006" key="4">
    <source>
        <dbReference type="Google" id="ProtNLM"/>
    </source>
</evidence>
<accession>A0A1W0A987</accession>
<evidence type="ECO:0000256" key="1">
    <source>
        <dbReference type="SAM" id="Phobius"/>
    </source>
</evidence>
<name>A0A1W0A987_9STRA</name>
<comment type="caution">
    <text evidence="2">The sequence shown here is derived from an EMBL/GenBank/DDBJ whole genome shotgun (WGS) entry which is preliminary data.</text>
</comment>
<dbReference type="InterPro" id="IPR010640">
    <property type="entry name" value="Low_temperature_requirement_A"/>
</dbReference>
<feature type="transmembrane region" description="Helical" evidence="1">
    <location>
        <begin position="242"/>
        <end position="262"/>
    </location>
</feature>
<dbReference type="Proteomes" id="UP000243217">
    <property type="component" value="Unassembled WGS sequence"/>
</dbReference>
<organism evidence="2 3">
    <name type="scientific">Thraustotheca clavata</name>
    <dbReference type="NCBI Taxonomy" id="74557"/>
    <lineage>
        <taxon>Eukaryota</taxon>
        <taxon>Sar</taxon>
        <taxon>Stramenopiles</taxon>
        <taxon>Oomycota</taxon>
        <taxon>Saprolegniomycetes</taxon>
        <taxon>Saprolegniales</taxon>
        <taxon>Achlyaceae</taxon>
        <taxon>Thraustotheca</taxon>
    </lineage>
</organism>
<feature type="transmembrane region" description="Helical" evidence="1">
    <location>
        <begin position="50"/>
        <end position="70"/>
    </location>
</feature>
<protein>
    <recommendedName>
        <fullName evidence="4">Transmembrane protein</fullName>
    </recommendedName>
</protein>
<dbReference type="PANTHER" id="PTHR36840">
    <property type="entry name" value="BLL5714 PROTEIN"/>
    <property type="match status" value="1"/>
</dbReference>
<feature type="transmembrane region" description="Helical" evidence="1">
    <location>
        <begin position="171"/>
        <end position="189"/>
    </location>
</feature>
<dbReference type="OrthoDB" id="191995at2759"/>
<dbReference type="AlphaFoldDB" id="A0A1W0A987"/>
<keyword evidence="1" id="KW-0812">Transmembrane</keyword>
<feature type="transmembrane region" description="Helical" evidence="1">
    <location>
        <begin position="143"/>
        <end position="164"/>
    </location>
</feature>
<sequence length="276" mass="30403">MVAACSNVANGFKEYLSLHGWLQFIVICFTYSAAWHAYTHFNARFSETSLLHYVFLYILLIGLGSMVLASEPGPTFTIGLILIRVALLCMNASVYMSLPQGRVKARTDLVFDFIVTVFSVVALSVDSFTFTIVVYAATSVCQILFALFVAKFSWFASSCIPINFDHVADREGSLVMVALGESVVSAVINSRQHEHELPTKFYAAMQLSVLIIFALAIFYFATRPPRDMHAMRRSVNTGAAFTALHFILLPTLLAVGVGIKLVSEAVLHHESLSKTA</sequence>
<feature type="transmembrane region" description="Helical" evidence="1">
    <location>
        <begin position="20"/>
        <end position="38"/>
    </location>
</feature>
<dbReference type="STRING" id="74557.A0A1W0A987"/>
<feature type="transmembrane region" description="Helical" evidence="1">
    <location>
        <begin position="201"/>
        <end position="221"/>
    </location>
</feature>
<feature type="transmembrane region" description="Helical" evidence="1">
    <location>
        <begin position="110"/>
        <end position="137"/>
    </location>
</feature>
<keyword evidence="1" id="KW-0472">Membrane</keyword>
<keyword evidence="3" id="KW-1185">Reference proteome</keyword>
<evidence type="ECO:0000313" key="3">
    <source>
        <dbReference type="Proteomes" id="UP000243217"/>
    </source>
</evidence>
<dbReference type="Pfam" id="PF06772">
    <property type="entry name" value="LtrA"/>
    <property type="match status" value="1"/>
</dbReference>